<keyword evidence="2 6" id="KW-0808">Transferase</keyword>
<dbReference type="EMBL" id="NCKV01000325">
    <property type="protein sequence ID" value="RWS30938.1"/>
    <property type="molecule type" value="Genomic_DNA"/>
</dbReference>
<comment type="catalytic activity">
    <reaction evidence="5">
        <text>uridine(54) in tRNA + S-adenosyl-L-methionine = 5-methyluridine(54) in tRNA + S-adenosyl-L-homocysteine + H(+)</text>
        <dbReference type="Rhea" id="RHEA:42712"/>
        <dbReference type="Rhea" id="RHEA-COMP:10167"/>
        <dbReference type="Rhea" id="RHEA-COMP:10193"/>
        <dbReference type="ChEBI" id="CHEBI:15378"/>
        <dbReference type="ChEBI" id="CHEBI:57856"/>
        <dbReference type="ChEBI" id="CHEBI:59789"/>
        <dbReference type="ChEBI" id="CHEBI:65315"/>
        <dbReference type="ChEBI" id="CHEBI:74447"/>
        <dbReference type="EC" id="2.1.1.35"/>
    </reaction>
    <physiologicalReaction direction="left-to-right" evidence="5">
        <dbReference type="Rhea" id="RHEA:42713"/>
    </physiologicalReaction>
</comment>
<dbReference type="PANTHER" id="PTHR45904">
    <property type="entry name" value="TRNA (URACIL-5-)-METHYLTRANSFERASE"/>
    <property type="match status" value="1"/>
</dbReference>
<dbReference type="EC" id="2.1.1.35" evidence="4"/>
<gene>
    <name evidence="8" type="ORF">B4U80_11738</name>
</gene>
<dbReference type="VEuPathDB" id="VectorBase:LDEU001102"/>
<feature type="compositionally biased region" description="Low complexity" evidence="7">
    <location>
        <begin position="20"/>
        <end position="30"/>
    </location>
</feature>
<keyword evidence="9" id="KW-1185">Reference proteome</keyword>
<dbReference type="Proteomes" id="UP000288716">
    <property type="component" value="Unassembled WGS sequence"/>
</dbReference>
<evidence type="ECO:0000256" key="4">
    <source>
        <dbReference type="ARBA" id="ARBA00033763"/>
    </source>
</evidence>
<comment type="similarity">
    <text evidence="6">Belongs to the class I-like SAM-binding methyltransferase superfamily. RNA M5U methyltransferase family.</text>
</comment>
<dbReference type="PROSITE" id="PS51687">
    <property type="entry name" value="SAM_MT_RNA_M5U"/>
    <property type="match status" value="1"/>
</dbReference>
<proteinExistence type="inferred from homology"/>
<keyword evidence="3 6" id="KW-0949">S-adenosyl-L-methionine</keyword>
<sequence length="567" mass="65917">RENYNDGYGPPEKRFDRQRQFNQQRNDFNRSQYRENYNEGYGPSEKRFDRQRQFNQQRNDFNRSQYRENYNEGYGPPEKRFEHRKQFDISHRQLNDLNMKKQFPKSKFKPESDDPYDKLFDNEDPNSDCLLLPNPYNLTKDNQSTIVNEIISPWYKYSYDHQLTIIQNQTADCLRFLGSKITKVSPQFRLTDRGYPCYLDPTVGSTETVEYRSRSEFSIWPGLDGDPKTVGYLAGKPNKHESVVCVEPDGALVLKKSHIKLTKLFQDYLRTKSPLEVCLNFSDGKNWRNLIVRSNDNGDHMVIAVLHPQNMTEEELESEKERIRNYFEPLAEEYRIKSFYLQTNNGSASNFQLVFGMPVIEESLGSMKFVISPSSYFYVNKSGGEQLSKTVLKMLDLSQFQTVLDVSVGTGLLSLQTAPFVKKVIGAEPSDLNFGYACKNIELNNLTNVSIHNIKMQDLLLQQKDELWDKEVVVIANPQQDGFQSSILPQLRSMECVKRVVYITPRPPLKDSKSLRNLFQLMIPERRNIGIEGAPFVAINAVPYDIMPHNPHFGVIVNLERQSRFNY</sequence>
<comment type="caution">
    <text evidence="6">Lacks conserved residue(s) required for the propagation of feature annotation.</text>
</comment>
<feature type="non-terminal residue" evidence="8">
    <location>
        <position position="1"/>
    </location>
</feature>
<dbReference type="InterPro" id="IPR029063">
    <property type="entry name" value="SAM-dependent_MTases_sf"/>
</dbReference>
<feature type="region of interest" description="Disordered" evidence="7">
    <location>
        <begin position="1"/>
        <end position="113"/>
    </location>
</feature>
<name>A0A443STS7_9ACAR</name>
<evidence type="ECO:0000256" key="5">
    <source>
        <dbReference type="ARBA" id="ARBA00047278"/>
    </source>
</evidence>
<dbReference type="OrthoDB" id="10250660at2759"/>
<evidence type="ECO:0000313" key="9">
    <source>
        <dbReference type="Proteomes" id="UP000288716"/>
    </source>
</evidence>
<feature type="binding site" evidence="6">
    <location>
        <position position="428"/>
    </location>
    <ligand>
        <name>S-adenosyl-L-methionine</name>
        <dbReference type="ChEBI" id="CHEBI:59789"/>
    </ligand>
</feature>
<dbReference type="SUPFAM" id="SSF53335">
    <property type="entry name" value="S-adenosyl-L-methionine-dependent methyltransferases"/>
    <property type="match status" value="1"/>
</dbReference>
<evidence type="ECO:0000313" key="8">
    <source>
        <dbReference type="EMBL" id="RWS30938.1"/>
    </source>
</evidence>
<evidence type="ECO:0000256" key="2">
    <source>
        <dbReference type="ARBA" id="ARBA00022679"/>
    </source>
</evidence>
<dbReference type="GO" id="GO:0032259">
    <property type="term" value="P:methylation"/>
    <property type="evidence" value="ECO:0007669"/>
    <property type="project" value="UniProtKB-KW"/>
</dbReference>
<dbReference type="GO" id="GO:0006396">
    <property type="term" value="P:RNA processing"/>
    <property type="evidence" value="ECO:0007669"/>
    <property type="project" value="InterPro"/>
</dbReference>
<dbReference type="Gene3D" id="3.40.50.150">
    <property type="entry name" value="Vaccinia Virus protein VP39"/>
    <property type="match status" value="1"/>
</dbReference>
<feature type="binding site" evidence="6">
    <location>
        <position position="477"/>
    </location>
    <ligand>
        <name>S-adenosyl-L-methionine</name>
        <dbReference type="ChEBI" id="CHEBI:59789"/>
    </ligand>
</feature>
<dbReference type="STRING" id="299467.A0A443STS7"/>
<dbReference type="GO" id="GO:0003723">
    <property type="term" value="F:RNA binding"/>
    <property type="evidence" value="ECO:0007669"/>
    <property type="project" value="TreeGrafter"/>
</dbReference>
<dbReference type="InterPro" id="IPR045850">
    <property type="entry name" value="TRM2_met"/>
</dbReference>
<evidence type="ECO:0000256" key="1">
    <source>
        <dbReference type="ARBA" id="ARBA00022603"/>
    </source>
</evidence>
<dbReference type="PANTHER" id="PTHR45904:SF1">
    <property type="entry name" value="TRNA (URACIL-5-)-METHYLTRANSFERASE HOMOLOG B"/>
    <property type="match status" value="1"/>
</dbReference>
<reference evidence="8 9" key="1">
    <citation type="journal article" date="2018" name="Gigascience">
        <title>Genomes of trombidid mites reveal novel predicted allergens and laterally-transferred genes associated with secondary metabolism.</title>
        <authorList>
            <person name="Dong X."/>
            <person name="Chaisiri K."/>
            <person name="Xia D."/>
            <person name="Armstrong S.D."/>
            <person name="Fang Y."/>
            <person name="Donnelly M.J."/>
            <person name="Kadowaki T."/>
            <person name="McGarry J.W."/>
            <person name="Darby A.C."/>
            <person name="Makepeace B.L."/>
        </authorList>
    </citation>
    <scope>NUCLEOTIDE SEQUENCE [LARGE SCALE GENOMIC DNA]</scope>
    <source>
        <strain evidence="8">UoL-UT</strain>
    </source>
</reference>
<dbReference type="AlphaFoldDB" id="A0A443STS7"/>
<evidence type="ECO:0000256" key="6">
    <source>
        <dbReference type="PROSITE-ProRule" id="PRU01024"/>
    </source>
</evidence>
<keyword evidence="1 6" id="KW-0489">Methyltransferase</keyword>
<dbReference type="Gene3D" id="2.40.50.1070">
    <property type="match status" value="1"/>
</dbReference>
<organism evidence="8 9">
    <name type="scientific">Leptotrombidium deliense</name>
    <dbReference type="NCBI Taxonomy" id="299467"/>
    <lineage>
        <taxon>Eukaryota</taxon>
        <taxon>Metazoa</taxon>
        <taxon>Ecdysozoa</taxon>
        <taxon>Arthropoda</taxon>
        <taxon>Chelicerata</taxon>
        <taxon>Arachnida</taxon>
        <taxon>Acari</taxon>
        <taxon>Acariformes</taxon>
        <taxon>Trombidiformes</taxon>
        <taxon>Prostigmata</taxon>
        <taxon>Anystina</taxon>
        <taxon>Parasitengona</taxon>
        <taxon>Trombiculoidea</taxon>
        <taxon>Trombiculidae</taxon>
        <taxon>Leptotrombidium</taxon>
    </lineage>
</organism>
<accession>A0A443STS7</accession>
<feature type="compositionally biased region" description="Basic and acidic residues" evidence="7">
    <location>
        <begin position="77"/>
        <end position="94"/>
    </location>
</feature>
<dbReference type="GO" id="GO:0030697">
    <property type="term" value="F:tRNA (uracil(54)-C5)-methyltransferase activity, S-adenosyl methionine-dependent"/>
    <property type="evidence" value="ECO:0007669"/>
    <property type="project" value="UniProtKB-EC"/>
</dbReference>
<evidence type="ECO:0000256" key="3">
    <source>
        <dbReference type="ARBA" id="ARBA00022691"/>
    </source>
</evidence>
<comment type="caution">
    <text evidence="8">The sequence shown here is derived from an EMBL/GenBank/DDBJ whole genome shotgun (WGS) entry which is preliminary data.</text>
</comment>
<protein>
    <recommendedName>
        <fullName evidence="4">tRNA (uracil(54)-C(5))-methyltransferase</fullName>
        <ecNumber evidence="4">2.1.1.35</ecNumber>
    </recommendedName>
</protein>
<feature type="compositionally biased region" description="Low complexity" evidence="7">
    <location>
        <begin position="53"/>
        <end position="63"/>
    </location>
</feature>
<evidence type="ECO:0000256" key="7">
    <source>
        <dbReference type="SAM" id="MobiDB-lite"/>
    </source>
</evidence>
<dbReference type="InterPro" id="IPR010280">
    <property type="entry name" value="U5_MeTrfase_fam"/>
</dbReference>